<feature type="transmembrane region" description="Helical" evidence="1">
    <location>
        <begin position="101"/>
        <end position="122"/>
    </location>
</feature>
<keyword evidence="3" id="KW-1185">Reference proteome</keyword>
<feature type="transmembrane region" description="Helical" evidence="1">
    <location>
        <begin position="134"/>
        <end position="153"/>
    </location>
</feature>
<dbReference type="AlphaFoldDB" id="A2EMK0"/>
<name>A2EMK0_TRIV3</name>
<dbReference type="VEuPathDB" id="TrichDB:TVAG_068160"/>
<feature type="transmembrane region" description="Helical" evidence="1">
    <location>
        <begin position="63"/>
        <end position="80"/>
    </location>
</feature>
<evidence type="ECO:0000256" key="1">
    <source>
        <dbReference type="SAM" id="Phobius"/>
    </source>
</evidence>
<proteinExistence type="predicted"/>
<evidence type="ECO:0000313" key="2">
    <source>
        <dbReference type="EMBL" id="EAY06156.1"/>
    </source>
</evidence>
<dbReference type="RefSeq" id="XP_001318379.1">
    <property type="nucleotide sequence ID" value="XM_001318344.1"/>
</dbReference>
<dbReference type="VEuPathDB" id="TrichDB:TVAGG3_0499770"/>
<keyword evidence="1" id="KW-1133">Transmembrane helix</keyword>
<accession>A2EMK0</accession>
<dbReference type="EMBL" id="DS113431">
    <property type="protein sequence ID" value="EAY06156.1"/>
    <property type="molecule type" value="Genomic_DNA"/>
</dbReference>
<feature type="transmembrane region" description="Helical" evidence="1">
    <location>
        <begin position="14"/>
        <end position="33"/>
    </location>
</feature>
<dbReference type="KEGG" id="tva:4764031"/>
<feature type="transmembrane region" description="Helical" evidence="1">
    <location>
        <begin position="160"/>
        <end position="178"/>
    </location>
</feature>
<keyword evidence="1" id="KW-0812">Transmembrane</keyword>
<organism evidence="2 3">
    <name type="scientific">Trichomonas vaginalis (strain ATCC PRA-98 / G3)</name>
    <dbReference type="NCBI Taxonomy" id="412133"/>
    <lineage>
        <taxon>Eukaryota</taxon>
        <taxon>Metamonada</taxon>
        <taxon>Parabasalia</taxon>
        <taxon>Trichomonadida</taxon>
        <taxon>Trichomonadidae</taxon>
        <taxon>Trichomonas</taxon>
    </lineage>
</organism>
<reference evidence="2" key="1">
    <citation type="submission" date="2006-10" db="EMBL/GenBank/DDBJ databases">
        <authorList>
            <person name="Amadeo P."/>
            <person name="Zhao Q."/>
            <person name="Wortman J."/>
            <person name="Fraser-Liggett C."/>
            <person name="Carlton J."/>
        </authorList>
    </citation>
    <scope>NUCLEOTIDE SEQUENCE</scope>
    <source>
        <strain evidence="2">G3</strain>
    </source>
</reference>
<reference evidence="2" key="2">
    <citation type="journal article" date="2007" name="Science">
        <title>Draft genome sequence of the sexually transmitted pathogen Trichomonas vaginalis.</title>
        <authorList>
            <person name="Carlton J.M."/>
            <person name="Hirt R.P."/>
            <person name="Silva J.C."/>
            <person name="Delcher A.L."/>
            <person name="Schatz M."/>
            <person name="Zhao Q."/>
            <person name="Wortman J.R."/>
            <person name="Bidwell S.L."/>
            <person name="Alsmark U.C.M."/>
            <person name="Besteiro S."/>
            <person name="Sicheritz-Ponten T."/>
            <person name="Noel C.J."/>
            <person name="Dacks J.B."/>
            <person name="Foster P.G."/>
            <person name="Simillion C."/>
            <person name="Van de Peer Y."/>
            <person name="Miranda-Saavedra D."/>
            <person name="Barton G.J."/>
            <person name="Westrop G.D."/>
            <person name="Mueller S."/>
            <person name="Dessi D."/>
            <person name="Fiori P.L."/>
            <person name="Ren Q."/>
            <person name="Paulsen I."/>
            <person name="Zhang H."/>
            <person name="Bastida-Corcuera F.D."/>
            <person name="Simoes-Barbosa A."/>
            <person name="Brown M.T."/>
            <person name="Hayes R.D."/>
            <person name="Mukherjee M."/>
            <person name="Okumura C.Y."/>
            <person name="Schneider R."/>
            <person name="Smith A.J."/>
            <person name="Vanacova S."/>
            <person name="Villalvazo M."/>
            <person name="Haas B.J."/>
            <person name="Pertea M."/>
            <person name="Feldblyum T.V."/>
            <person name="Utterback T.R."/>
            <person name="Shu C.L."/>
            <person name="Osoegawa K."/>
            <person name="de Jong P.J."/>
            <person name="Hrdy I."/>
            <person name="Horvathova L."/>
            <person name="Zubacova Z."/>
            <person name="Dolezal P."/>
            <person name="Malik S.B."/>
            <person name="Logsdon J.M. Jr."/>
            <person name="Henze K."/>
            <person name="Gupta A."/>
            <person name="Wang C.C."/>
            <person name="Dunne R.L."/>
            <person name="Upcroft J.A."/>
            <person name="Upcroft P."/>
            <person name="White O."/>
            <person name="Salzberg S.L."/>
            <person name="Tang P."/>
            <person name="Chiu C.-H."/>
            <person name="Lee Y.-S."/>
            <person name="Embley T.M."/>
            <person name="Coombs G.H."/>
            <person name="Mottram J.C."/>
            <person name="Tachezy J."/>
            <person name="Fraser-Liggett C.M."/>
            <person name="Johnson P.J."/>
        </authorList>
    </citation>
    <scope>NUCLEOTIDE SEQUENCE [LARGE SCALE GENOMIC DNA]</scope>
    <source>
        <strain evidence="2">G3</strain>
    </source>
</reference>
<dbReference type="InParanoid" id="A2EMK0"/>
<evidence type="ECO:0000313" key="3">
    <source>
        <dbReference type="Proteomes" id="UP000001542"/>
    </source>
</evidence>
<dbReference type="Proteomes" id="UP000001542">
    <property type="component" value="Unassembled WGS sequence"/>
</dbReference>
<sequence>MAFEFNSIFQYPQYLYWTCCIAPLMSLILIILWDWHIKGEFDTTIVVPIAFISTASARTINGWATFFTTLSLYFLTGDVFKFLRRAAPRKTKPFMYKLARLMYPIASYPCLFAHIMAAFYIARFPKNQLVYHAMAYSLQPVLFVLVDICCASIGRSIGFWLYLFDLFLCANVAAYIYYGYERYYCMTDEFPIELLALLGYAQWIGNAIRWPIVGYQLRGNIFFHLVVIDQ</sequence>
<protein>
    <submittedName>
        <fullName evidence="2">Uncharacterized protein</fullName>
    </submittedName>
</protein>
<feature type="transmembrane region" description="Helical" evidence="1">
    <location>
        <begin position="190"/>
        <end position="208"/>
    </location>
</feature>
<gene>
    <name evidence="2" type="ORF">TVAG_068160</name>
</gene>
<keyword evidence="1" id="KW-0472">Membrane</keyword>